<dbReference type="InterPro" id="IPR033690">
    <property type="entry name" value="Adenylat_kinase_CS"/>
</dbReference>
<evidence type="ECO:0000256" key="6">
    <source>
        <dbReference type="HAMAP-Rule" id="MF_03168"/>
    </source>
</evidence>
<feature type="region of interest" description="NMPbind" evidence="6">
    <location>
        <begin position="40"/>
        <end position="69"/>
    </location>
</feature>
<dbReference type="NCBIfam" id="NF011100">
    <property type="entry name" value="PRK14527.1"/>
    <property type="match status" value="1"/>
</dbReference>
<dbReference type="InterPro" id="IPR027417">
    <property type="entry name" value="P-loop_NTPase"/>
</dbReference>
<dbReference type="EMBL" id="JARBDR010000018">
    <property type="protein sequence ID" value="KAJ8322352.1"/>
    <property type="molecule type" value="Genomic_DNA"/>
</dbReference>
<accession>A0ABQ9FZN3</accession>
<dbReference type="InterPro" id="IPR006259">
    <property type="entry name" value="Adenyl_kin_sub"/>
</dbReference>
<dbReference type="InterPro" id="IPR000850">
    <property type="entry name" value="Adenylat/UMP-CMP_kin"/>
</dbReference>
<feature type="binding site" evidence="6">
    <location>
        <position position="209"/>
    </location>
    <ligand>
        <name>ATP</name>
        <dbReference type="ChEBI" id="CHEBI:30616"/>
    </ligand>
</feature>
<dbReference type="Pfam" id="PF05191">
    <property type="entry name" value="ADK_lid"/>
    <property type="match status" value="1"/>
</dbReference>
<name>A0ABQ9FZN3_TEGGR</name>
<proteinExistence type="inferred from homology"/>
<organism evidence="8 9">
    <name type="scientific">Tegillarca granosa</name>
    <name type="common">Malaysian cockle</name>
    <name type="synonym">Anadara granosa</name>
    <dbReference type="NCBI Taxonomy" id="220873"/>
    <lineage>
        <taxon>Eukaryota</taxon>
        <taxon>Metazoa</taxon>
        <taxon>Spiralia</taxon>
        <taxon>Lophotrochozoa</taxon>
        <taxon>Mollusca</taxon>
        <taxon>Bivalvia</taxon>
        <taxon>Autobranchia</taxon>
        <taxon>Pteriomorphia</taxon>
        <taxon>Arcoida</taxon>
        <taxon>Arcoidea</taxon>
        <taxon>Arcidae</taxon>
        <taxon>Tegillarca</taxon>
    </lineage>
</organism>
<comment type="subcellular location">
    <subcellularLocation>
        <location evidence="6">Cytoplasm</location>
        <location evidence="6">Cytosol</location>
    </subcellularLocation>
    <subcellularLocation>
        <location evidence="6">Mitochondrion intermembrane space</location>
    </subcellularLocation>
    <text evidence="6">Predominantly mitochondrial.</text>
</comment>
<dbReference type="NCBIfam" id="TIGR01351">
    <property type="entry name" value="adk"/>
    <property type="match status" value="1"/>
</dbReference>
<comment type="similarity">
    <text evidence="6">Belongs to the adenylate kinase family. AK2 subfamily.</text>
</comment>
<keyword evidence="1 6" id="KW-0808">Transferase</keyword>
<comment type="domain">
    <text evidence="6">Consists of three domains, a large central CORE domain and two small peripheral domains, NMPbind and LID, which undergo movements during catalysis. The LID domain closes over the site of phosphoryl transfer upon ATP binding. Assembling and dissambling the active center during each catalytic cycle provides an effective means to prevent ATP hydrolysis.</text>
</comment>
<comment type="subunit">
    <text evidence="6">Monomer.</text>
</comment>
<dbReference type="EC" id="2.7.4.3" evidence="6"/>
<evidence type="ECO:0000256" key="1">
    <source>
        <dbReference type="ARBA" id="ARBA00022679"/>
    </source>
</evidence>
<evidence type="ECO:0000313" key="8">
    <source>
        <dbReference type="EMBL" id="KAJ8322352.1"/>
    </source>
</evidence>
<keyword evidence="9" id="KW-1185">Reference proteome</keyword>
<dbReference type="InterPro" id="IPR028587">
    <property type="entry name" value="AK2"/>
</dbReference>
<keyword evidence="4 6" id="KW-0067">ATP-binding</keyword>
<dbReference type="HAMAP" id="MF_03168">
    <property type="entry name" value="Adenylate_kinase_AK2"/>
    <property type="match status" value="1"/>
</dbReference>
<dbReference type="Gene3D" id="3.40.50.300">
    <property type="entry name" value="P-loop containing nucleotide triphosphate hydrolases"/>
    <property type="match status" value="1"/>
</dbReference>
<dbReference type="Proteomes" id="UP001217089">
    <property type="component" value="Unassembled WGS sequence"/>
</dbReference>
<evidence type="ECO:0000256" key="3">
    <source>
        <dbReference type="ARBA" id="ARBA00022777"/>
    </source>
</evidence>
<feature type="binding site" evidence="6">
    <location>
        <position position="102"/>
    </location>
    <ligand>
        <name>AMP</name>
        <dbReference type="ChEBI" id="CHEBI:456215"/>
    </ligand>
</feature>
<dbReference type="NCBIfam" id="NF001381">
    <property type="entry name" value="PRK00279.1-3"/>
    <property type="match status" value="1"/>
</dbReference>
<dbReference type="SUPFAM" id="SSF52540">
    <property type="entry name" value="P-loop containing nucleoside triphosphate hydrolases"/>
    <property type="match status" value="1"/>
</dbReference>
<feature type="region of interest" description="LID" evidence="6">
    <location>
        <begin position="136"/>
        <end position="173"/>
    </location>
</feature>
<dbReference type="CDD" id="cd01428">
    <property type="entry name" value="ADK"/>
    <property type="match status" value="1"/>
</dbReference>
<dbReference type="NCBIfam" id="NF001380">
    <property type="entry name" value="PRK00279.1-2"/>
    <property type="match status" value="1"/>
</dbReference>
<dbReference type="HAMAP" id="MF_00235">
    <property type="entry name" value="Adenylate_kinase_Adk"/>
    <property type="match status" value="1"/>
</dbReference>
<feature type="domain" description="Adenylate kinase active site lid" evidence="7">
    <location>
        <begin position="137"/>
        <end position="172"/>
    </location>
</feature>
<reference evidence="8 9" key="1">
    <citation type="submission" date="2022-12" db="EMBL/GenBank/DDBJ databases">
        <title>Chromosome-level genome of Tegillarca granosa.</title>
        <authorList>
            <person name="Kim J."/>
        </authorList>
    </citation>
    <scope>NUCLEOTIDE SEQUENCE [LARGE SCALE GENOMIC DNA]</scope>
    <source>
        <strain evidence="8">Teg-2019</strain>
        <tissue evidence="8">Adductor muscle</tissue>
    </source>
</reference>
<feature type="binding site" evidence="6">
    <location>
        <position position="137"/>
    </location>
    <ligand>
        <name>ATP</name>
        <dbReference type="ChEBI" id="CHEBI:30616"/>
    </ligand>
</feature>
<keyword evidence="3 6" id="KW-0418">Kinase</keyword>
<dbReference type="PROSITE" id="PS00113">
    <property type="entry name" value="ADENYLATE_KINASE"/>
    <property type="match status" value="1"/>
</dbReference>
<feature type="binding site" evidence="6">
    <location>
        <position position="41"/>
    </location>
    <ligand>
        <name>AMP</name>
        <dbReference type="ChEBI" id="CHEBI:456215"/>
    </ligand>
</feature>
<evidence type="ECO:0000259" key="7">
    <source>
        <dbReference type="Pfam" id="PF05191"/>
    </source>
</evidence>
<gene>
    <name evidence="8" type="ORF">KUTeg_000823</name>
</gene>
<comment type="catalytic activity">
    <reaction evidence="6">
        <text>AMP + ATP = 2 ADP</text>
        <dbReference type="Rhea" id="RHEA:12973"/>
        <dbReference type="ChEBI" id="CHEBI:30616"/>
        <dbReference type="ChEBI" id="CHEBI:456215"/>
        <dbReference type="ChEBI" id="CHEBI:456216"/>
        <dbReference type="EC" id="2.7.4.3"/>
    </reaction>
</comment>
<feature type="binding site" evidence="6">
    <location>
        <position position="170"/>
    </location>
    <ligand>
        <name>AMP</name>
        <dbReference type="ChEBI" id="CHEBI:456215"/>
    </ligand>
</feature>
<feature type="binding site" evidence="6">
    <location>
        <position position="46"/>
    </location>
    <ligand>
        <name>AMP</name>
        <dbReference type="ChEBI" id="CHEBI:456215"/>
    </ligand>
</feature>
<keyword evidence="5 6" id="KW-0496">Mitochondrion</keyword>
<dbReference type="InterPro" id="IPR007862">
    <property type="entry name" value="Adenylate_kinase_lid-dom"/>
</dbReference>
<dbReference type="PRINTS" id="PR00094">
    <property type="entry name" value="ADENYLTKNASE"/>
</dbReference>
<evidence type="ECO:0000313" key="9">
    <source>
        <dbReference type="Proteomes" id="UP001217089"/>
    </source>
</evidence>
<feature type="binding site" evidence="6">
    <location>
        <begin position="20"/>
        <end position="25"/>
    </location>
    <ligand>
        <name>ATP</name>
        <dbReference type="ChEBI" id="CHEBI:30616"/>
    </ligand>
</feature>
<feature type="binding site" evidence="6">
    <location>
        <position position="181"/>
    </location>
    <ligand>
        <name>AMP</name>
        <dbReference type="ChEBI" id="CHEBI:456215"/>
    </ligand>
</feature>
<comment type="caution">
    <text evidence="8">The sequence shown here is derived from an EMBL/GenBank/DDBJ whole genome shotgun (WGS) entry which is preliminary data.</text>
</comment>
<comment type="function">
    <text evidence="6">Catalyzes the reversible transfer of the terminal phosphate group between ATP and AMP. Plays an important role in cellular energy homeostasis and in adenine nucleotide metabolism. Adenylate kinase activity is critical for regulation of the phosphate utilization and the AMP de novo biosynthesis pathways.</text>
</comment>
<keyword evidence="6" id="KW-0963">Cytoplasm</keyword>
<dbReference type="PANTHER" id="PTHR23359">
    <property type="entry name" value="NUCLEOTIDE KINASE"/>
    <property type="match status" value="1"/>
</dbReference>
<feature type="binding site" evidence="6">
    <location>
        <begin position="146"/>
        <end position="147"/>
    </location>
    <ligand>
        <name>ATP</name>
        <dbReference type="ChEBI" id="CHEBI:30616"/>
    </ligand>
</feature>
<protein>
    <recommendedName>
        <fullName evidence="6">Adenylate kinase</fullName>
        <ecNumber evidence="6">2.7.4.3</ecNumber>
    </recommendedName>
    <alternativeName>
        <fullName evidence="6">ATP-AMP transphosphorylase</fullName>
    </alternativeName>
    <alternativeName>
        <fullName evidence="6">ATP:AMP phosphotransferase</fullName>
    </alternativeName>
    <alternativeName>
        <fullName evidence="6">Adenylate kinase cytosolic and mitochondrial</fullName>
    </alternativeName>
    <alternativeName>
        <fullName evidence="6">Adenylate monophosphate kinase</fullName>
    </alternativeName>
</protein>
<sequence length="235" mass="25922">MPPISSNATGVNAVLLGPPGSGKGTQAPLMAEKYCVCHLSTGDMLRAVVASGSDLGKRVKSVMDAGQLVSDNLVVEMIDQNLDKPACKNGFLLDGFPRTVKQAEALDDLLEKRKTKLDACIEFSINDNLLVKRITGRLIHPSSGRSYHVEFNPPKVPMKDDVSGEPLIRRSDDNEEALKKRLDSYHAQTKPLVDYYAKKGIHTAIDASQPPKTVFEAIQACIFSKKKDKVWFWQR</sequence>
<evidence type="ECO:0000256" key="5">
    <source>
        <dbReference type="ARBA" id="ARBA00023128"/>
    </source>
</evidence>
<dbReference type="Pfam" id="PF00406">
    <property type="entry name" value="ADK"/>
    <property type="match status" value="1"/>
</dbReference>
<feature type="binding site" evidence="6">
    <location>
        <begin position="95"/>
        <end position="98"/>
    </location>
    <ligand>
        <name>AMP</name>
        <dbReference type="ChEBI" id="CHEBI:456215"/>
    </ligand>
</feature>
<keyword evidence="2 6" id="KW-0547">Nucleotide-binding</keyword>
<evidence type="ECO:0000256" key="4">
    <source>
        <dbReference type="ARBA" id="ARBA00022840"/>
    </source>
</evidence>
<evidence type="ECO:0000256" key="2">
    <source>
        <dbReference type="ARBA" id="ARBA00022741"/>
    </source>
</evidence>
<feature type="binding site" evidence="6">
    <location>
        <begin position="67"/>
        <end position="69"/>
    </location>
    <ligand>
        <name>AMP</name>
        <dbReference type="ChEBI" id="CHEBI:456215"/>
    </ligand>
</feature>